<evidence type="ECO:0000256" key="1">
    <source>
        <dbReference type="ARBA" id="ARBA00007529"/>
    </source>
</evidence>
<name>A0A158FQZ8_CABSO</name>
<gene>
    <name evidence="3" type="ORF">AWB64_01669</name>
</gene>
<dbReference type="SUPFAM" id="SSF54506">
    <property type="entry name" value="Diaminopimelate epimerase-like"/>
    <property type="match status" value="1"/>
</dbReference>
<protein>
    <submittedName>
        <fullName evidence="3">Proline racemase</fullName>
    </submittedName>
</protein>
<feature type="active site" description="Proton donor" evidence="2">
    <location>
        <position position="257"/>
    </location>
</feature>
<evidence type="ECO:0000256" key="2">
    <source>
        <dbReference type="PIRSR" id="PIRSR029792-1"/>
    </source>
</evidence>
<dbReference type="Gene3D" id="3.10.310.10">
    <property type="entry name" value="Diaminopimelate Epimerase, Chain A, domain 1"/>
    <property type="match status" value="2"/>
</dbReference>
<dbReference type="FunFam" id="3.10.310.10:FF:000005">
    <property type="entry name" value="Proline racemase"/>
    <property type="match status" value="1"/>
</dbReference>
<dbReference type="SFLD" id="SFLDS00028">
    <property type="entry name" value="Proline_Racemase"/>
    <property type="match status" value="1"/>
</dbReference>
<reference evidence="3 4" key="1">
    <citation type="submission" date="2016-01" db="EMBL/GenBank/DDBJ databases">
        <authorList>
            <person name="Oliw E.H."/>
        </authorList>
    </citation>
    <scope>NUCLEOTIDE SEQUENCE [LARGE SCALE GENOMIC DNA]</scope>
    <source>
        <strain evidence="3">LMG 22029</strain>
    </source>
</reference>
<dbReference type="PANTHER" id="PTHR33442">
    <property type="entry name" value="TRANS-3-HYDROXY-L-PROLINE DEHYDRATASE"/>
    <property type="match status" value="1"/>
</dbReference>
<dbReference type="InterPro" id="IPR008794">
    <property type="entry name" value="Pro_racemase_fam"/>
</dbReference>
<dbReference type="AlphaFoldDB" id="A0A158FQZ8"/>
<dbReference type="Proteomes" id="UP000054893">
    <property type="component" value="Unassembled WGS sequence"/>
</dbReference>
<dbReference type="OrthoDB" id="181267at2"/>
<dbReference type="RefSeq" id="WP_060818186.1">
    <property type="nucleotide sequence ID" value="NZ_FCOC02000003.1"/>
</dbReference>
<evidence type="ECO:0000313" key="3">
    <source>
        <dbReference type="EMBL" id="SAL22127.1"/>
    </source>
</evidence>
<proteinExistence type="inferred from homology"/>
<organism evidence="3 4">
    <name type="scientific">Caballeronia sordidicola</name>
    <name type="common">Burkholderia sordidicola</name>
    <dbReference type="NCBI Taxonomy" id="196367"/>
    <lineage>
        <taxon>Bacteria</taxon>
        <taxon>Pseudomonadati</taxon>
        <taxon>Pseudomonadota</taxon>
        <taxon>Betaproteobacteria</taxon>
        <taxon>Burkholderiales</taxon>
        <taxon>Burkholderiaceae</taxon>
        <taxon>Caballeronia</taxon>
    </lineage>
</organism>
<sequence>MKLERNVTVVGAHAEGEVGRVITGGILSPRAGTMFECQQTLIAEKDWLRGMLLSDPRGSVNAAVNLITPPIDAEADFGMIVIEADYYPAMSGSNLMCTVTVALETGIVAMHEPVTTLVVDTPAGLVRVQAECANGKCRRVSFANVPSFVMHRKAAVEVPGFGTLTVDVSYGGMIYVIVDAKALGFMLDRSEARSLVEAGEQIKLAAAAQLPSIHPENPGIHTINQTLFAGPVEHRGDEVVSRNAVVVSPGRLDRSPCGTGSSARMALLGATGELAVGQTFRHRSIIDTEFLCRINAETMVGQTPAVLPNVSGRAWLTGISYYGVDPEDPYPEGYRLNDTWFAT</sequence>
<dbReference type="PIRSF" id="PIRSF029792">
    <property type="entry name" value="Pro_racemase"/>
    <property type="match status" value="1"/>
</dbReference>
<feature type="active site" description="Proton acceptor" evidence="2">
    <location>
        <position position="91"/>
    </location>
</feature>
<dbReference type="EMBL" id="FCOC02000003">
    <property type="protein sequence ID" value="SAL22127.1"/>
    <property type="molecule type" value="Genomic_DNA"/>
</dbReference>
<accession>A0A158FQZ8</accession>
<dbReference type="PANTHER" id="PTHR33442:SF5">
    <property type="entry name" value="BIFUNCTIONAL TRANS-3-HYDROXY-L-PROLINE DEHYDRATASE_2-EPIMERASE"/>
    <property type="match status" value="1"/>
</dbReference>
<dbReference type="Pfam" id="PF05544">
    <property type="entry name" value="Pro_racemase"/>
    <property type="match status" value="1"/>
</dbReference>
<dbReference type="GO" id="GO:0047580">
    <property type="term" value="F:4-hydroxyproline epimerase activity"/>
    <property type="evidence" value="ECO:0007669"/>
    <property type="project" value="TreeGrafter"/>
</dbReference>
<comment type="similarity">
    <text evidence="1">Belongs to the proline racemase family.</text>
</comment>
<evidence type="ECO:0000313" key="4">
    <source>
        <dbReference type="Proteomes" id="UP000054893"/>
    </source>
</evidence>